<evidence type="ECO:0000256" key="2">
    <source>
        <dbReference type="ARBA" id="ARBA00023043"/>
    </source>
</evidence>
<evidence type="ECO:0000259" key="4">
    <source>
        <dbReference type="PROSITE" id="PS50918"/>
    </source>
</evidence>
<dbReference type="Gene3D" id="1.25.40.20">
    <property type="entry name" value="Ankyrin repeat-containing domain"/>
    <property type="match status" value="1"/>
</dbReference>
<dbReference type="PROSITE" id="PS50297">
    <property type="entry name" value="ANK_REP_REGION"/>
    <property type="match status" value="2"/>
</dbReference>
<dbReference type="SUPFAM" id="SSF117839">
    <property type="entry name" value="WWE domain"/>
    <property type="match status" value="1"/>
</dbReference>
<keyword evidence="1" id="KW-0677">Repeat</keyword>
<dbReference type="AlphaFoldDB" id="A0A813F6L5"/>
<dbReference type="OrthoDB" id="202480at2759"/>
<dbReference type="Proteomes" id="UP000654075">
    <property type="component" value="Unassembled WGS sequence"/>
</dbReference>
<dbReference type="PANTHER" id="PTHR24180:SF45">
    <property type="entry name" value="POLY [ADP-RIBOSE] POLYMERASE TANKYRASE"/>
    <property type="match status" value="1"/>
</dbReference>
<feature type="repeat" description="ANK" evidence="3">
    <location>
        <begin position="65"/>
        <end position="97"/>
    </location>
</feature>
<dbReference type="SMART" id="SM00248">
    <property type="entry name" value="ANK"/>
    <property type="match status" value="2"/>
</dbReference>
<protein>
    <recommendedName>
        <fullName evidence="4">WWE domain-containing protein</fullName>
    </recommendedName>
</protein>
<dbReference type="PROSITE" id="PS50088">
    <property type="entry name" value="ANK_REPEAT"/>
    <property type="match status" value="2"/>
</dbReference>
<feature type="repeat" description="ANK" evidence="3">
    <location>
        <begin position="135"/>
        <end position="167"/>
    </location>
</feature>
<dbReference type="InterPro" id="IPR002110">
    <property type="entry name" value="Ankyrin_rpt"/>
</dbReference>
<organism evidence="5 6">
    <name type="scientific">Polarella glacialis</name>
    <name type="common">Dinoflagellate</name>
    <dbReference type="NCBI Taxonomy" id="89957"/>
    <lineage>
        <taxon>Eukaryota</taxon>
        <taxon>Sar</taxon>
        <taxon>Alveolata</taxon>
        <taxon>Dinophyceae</taxon>
        <taxon>Suessiales</taxon>
        <taxon>Suessiaceae</taxon>
        <taxon>Polarella</taxon>
    </lineage>
</organism>
<evidence type="ECO:0000256" key="3">
    <source>
        <dbReference type="PROSITE-ProRule" id="PRU00023"/>
    </source>
</evidence>
<feature type="non-terminal residue" evidence="5">
    <location>
        <position position="334"/>
    </location>
</feature>
<evidence type="ECO:0000256" key="1">
    <source>
        <dbReference type="ARBA" id="ARBA00022737"/>
    </source>
</evidence>
<evidence type="ECO:0000313" key="6">
    <source>
        <dbReference type="Proteomes" id="UP000654075"/>
    </source>
</evidence>
<name>A0A813F6L5_POLGL</name>
<dbReference type="Pfam" id="PF02825">
    <property type="entry name" value="WWE"/>
    <property type="match status" value="1"/>
</dbReference>
<dbReference type="Pfam" id="PF12796">
    <property type="entry name" value="Ank_2"/>
    <property type="match status" value="1"/>
</dbReference>
<evidence type="ECO:0000313" key="5">
    <source>
        <dbReference type="EMBL" id="CAE8606090.1"/>
    </source>
</evidence>
<feature type="domain" description="WWE" evidence="4">
    <location>
        <begin position="199"/>
        <end position="284"/>
    </location>
</feature>
<dbReference type="InterPro" id="IPR036770">
    <property type="entry name" value="Ankyrin_rpt-contain_sf"/>
</dbReference>
<dbReference type="PANTHER" id="PTHR24180">
    <property type="entry name" value="CYCLIN-DEPENDENT KINASE INHIBITOR 2C-RELATED"/>
    <property type="match status" value="1"/>
</dbReference>
<dbReference type="InterPro" id="IPR037197">
    <property type="entry name" value="WWE_dom_sf"/>
</dbReference>
<keyword evidence="2 3" id="KW-0040">ANK repeat</keyword>
<sequence length="334" mass="35893">VEWARARVAHKDLQFQEDLLLLEAGIAETSALPSLGEASRAGNLEVVVARLHWGADPNERDKVHPKYTPLHRATCGGHRSALRLLLAARAAPNARDRLGFCVLHFAANQQTGIVADLIQAVLLFSACDVNAKNLQGLTPLHSAAGMGRADVCELLHAAGAHAYVPSLRASPSDLALRAAERRSGEDREACLRLSERLASLAEAEEASGPKLDEQWCFDGSPHKMPPGAELWLPFQEAPAAELEAAVGRGDDEVTIETAGRLYRVDFSRLEQTSMATGFVRRVARRTQAAVLVSSWEPAAPGHWGGLVSTGASRGSAEARMLALAAESARERMQL</sequence>
<dbReference type="Gene3D" id="3.30.720.50">
    <property type="match status" value="1"/>
</dbReference>
<dbReference type="SUPFAM" id="SSF48403">
    <property type="entry name" value="Ankyrin repeat"/>
    <property type="match status" value="1"/>
</dbReference>
<proteinExistence type="predicted"/>
<dbReference type="PROSITE" id="PS50918">
    <property type="entry name" value="WWE"/>
    <property type="match status" value="1"/>
</dbReference>
<comment type="caution">
    <text evidence="5">The sequence shown here is derived from an EMBL/GenBank/DDBJ whole genome shotgun (WGS) entry which is preliminary data.</text>
</comment>
<dbReference type="Pfam" id="PF00023">
    <property type="entry name" value="Ank"/>
    <property type="match status" value="1"/>
</dbReference>
<dbReference type="InterPro" id="IPR004170">
    <property type="entry name" value="WWE_dom"/>
</dbReference>
<reference evidence="5" key="1">
    <citation type="submission" date="2021-02" db="EMBL/GenBank/DDBJ databases">
        <authorList>
            <person name="Dougan E. K."/>
            <person name="Rhodes N."/>
            <person name="Thang M."/>
            <person name="Chan C."/>
        </authorList>
    </citation>
    <scope>NUCLEOTIDE SEQUENCE</scope>
</reference>
<keyword evidence="6" id="KW-1185">Reference proteome</keyword>
<accession>A0A813F6L5</accession>
<dbReference type="InterPro" id="IPR051637">
    <property type="entry name" value="Ank_repeat_dom-contain_49"/>
</dbReference>
<gene>
    <name evidence="5" type="ORF">PGLA1383_LOCUS24088</name>
</gene>
<dbReference type="EMBL" id="CAJNNV010018629">
    <property type="protein sequence ID" value="CAE8606090.1"/>
    <property type="molecule type" value="Genomic_DNA"/>
</dbReference>